<protein>
    <submittedName>
        <fullName evidence="2">Uncharacterized protein</fullName>
    </submittedName>
</protein>
<keyword evidence="3" id="KW-1185">Reference proteome</keyword>
<name>A0AA35LKW9_9SAUR</name>
<gene>
    <name evidence="2" type="ORF">PODLI_1B024874</name>
</gene>
<reference evidence="2" key="1">
    <citation type="submission" date="2022-12" db="EMBL/GenBank/DDBJ databases">
        <authorList>
            <person name="Alioto T."/>
            <person name="Alioto T."/>
            <person name="Gomez Garrido J."/>
        </authorList>
    </citation>
    <scope>NUCLEOTIDE SEQUENCE</scope>
</reference>
<sequence>MQPIVCNSPCLKLPGASRCSTVGRKVTDNRKRKERKMREKPKKGRKKCRTKSQHLDDATEINILRMVDVSSKENQKKVRGRQGEMTQERLGRRKRPPDEIQTKEDDIQETFQAQKESQTSLSGQIILCIVCSEVETAKRLVTP</sequence>
<evidence type="ECO:0000313" key="3">
    <source>
        <dbReference type="Proteomes" id="UP001178461"/>
    </source>
</evidence>
<proteinExistence type="predicted"/>
<dbReference type="Proteomes" id="UP001178461">
    <property type="component" value="Chromosome 16"/>
</dbReference>
<accession>A0AA35LKW9</accession>
<evidence type="ECO:0000256" key="1">
    <source>
        <dbReference type="SAM" id="MobiDB-lite"/>
    </source>
</evidence>
<feature type="region of interest" description="Disordered" evidence="1">
    <location>
        <begin position="70"/>
        <end position="104"/>
    </location>
</feature>
<dbReference type="AlphaFoldDB" id="A0AA35LKW9"/>
<feature type="compositionally biased region" description="Basic residues" evidence="1">
    <location>
        <begin position="32"/>
        <end position="52"/>
    </location>
</feature>
<organism evidence="2 3">
    <name type="scientific">Podarcis lilfordi</name>
    <name type="common">Lilford's wall lizard</name>
    <dbReference type="NCBI Taxonomy" id="74358"/>
    <lineage>
        <taxon>Eukaryota</taxon>
        <taxon>Metazoa</taxon>
        <taxon>Chordata</taxon>
        <taxon>Craniata</taxon>
        <taxon>Vertebrata</taxon>
        <taxon>Euteleostomi</taxon>
        <taxon>Lepidosauria</taxon>
        <taxon>Squamata</taxon>
        <taxon>Bifurcata</taxon>
        <taxon>Unidentata</taxon>
        <taxon>Episquamata</taxon>
        <taxon>Laterata</taxon>
        <taxon>Lacertibaenia</taxon>
        <taxon>Lacertidae</taxon>
        <taxon>Podarcis</taxon>
    </lineage>
</organism>
<evidence type="ECO:0000313" key="2">
    <source>
        <dbReference type="EMBL" id="CAI5797727.1"/>
    </source>
</evidence>
<feature type="region of interest" description="Disordered" evidence="1">
    <location>
        <begin position="20"/>
        <end position="53"/>
    </location>
</feature>
<dbReference type="EMBL" id="OX395143">
    <property type="protein sequence ID" value="CAI5797727.1"/>
    <property type="molecule type" value="Genomic_DNA"/>
</dbReference>
<feature type="compositionally biased region" description="Basic and acidic residues" evidence="1">
    <location>
        <begin position="86"/>
        <end position="104"/>
    </location>
</feature>